<proteinExistence type="predicted"/>
<sequence length="72" mass="8583">MSRRRITRRHRRTHMNSLPTLKELIQHEIADFCAPLGSPGEPETPEAMQRELMMRIDNVFDFFLNNKREQST</sequence>
<dbReference type="AlphaFoldDB" id="A0A5T3EYJ6"/>
<reference evidence="1" key="1">
    <citation type="submission" date="2018-10" db="EMBL/GenBank/DDBJ databases">
        <authorList>
            <consortium name="PulseNet: The National Subtyping Network for Foodborne Disease Surveillance"/>
            <person name="Tarr C.L."/>
            <person name="Trees E."/>
            <person name="Katz L.S."/>
            <person name="Carleton-Romer H.A."/>
            <person name="Stroika S."/>
            <person name="Kucerova Z."/>
            <person name="Roache K.F."/>
            <person name="Sabol A.L."/>
            <person name="Besser J."/>
            <person name="Gerner-Smidt P."/>
        </authorList>
    </citation>
    <scope>NUCLEOTIDE SEQUENCE</scope>
    <source>
        <strain evidence="1">PNUSAS056876</strain>
    </source>
</reference>
<accession>A0A5T3EYJ6</accession>
<gene>
    <name evidence="1" type="ORF">D9948_19980</name>
</gene>
<dbReference type="EMBL" id="AACXKY010000017">
    <property type="protein sequence ID" value="EAN2206224.1"/>
    <property type="molecule type" value="Genomic_DNA"/>
</dbReference>
<comment type="caution">
    <text evidence="1">The sequence shown here is derived from an EMBL/GenBank/DDBJ whole genome shotgun (WGS) entry which is preliminary data.</text>
</comment>
<organism evidence="1">
    <name type="scientific">Salmonella enterica</name>
    <name type="common">Salmonella choleraesuis</name>
    <dbReference type="NCBI Taxonomy" id="28901"/>
    <lineage>
        <taxon>Bacteria</taxon>
        <taxon>Pseudomonadati</taxon>
        <taxon>Pseudomonadota</taxon>
        <taxon>Gammaproteobacteria</taxon>
        <taxon>Enterobacterales</taxon>
        <taxon>Enterobacteriaceae</taxon>
        <taxon>Salmonella</taxon>
    </lineage>
</organism>
<protein>
    <submittedName>
        <fullName evidence="1">Uncharacterized protein</fullName>
    </submittedName>
</protein>
<name>A0A5T3EYJ6_SALER</name>
<evidence type="ECO:0000313" key="1">
    <source>
        <dbReference type="EMBL" id="EAN2206224.1"/>
    </source>
</evidence>